<dbReference type="Proteomes" id="UP001187192">
    <property type="component" value="Unassembled WGS sequence"/>
</dbReference>
<name>A0AA88E4Y6_FICCA</name>
<evidence type="ECO:0000256" key="1">
    <source>
        <dbReference type="SAM" id="MobiDB-lite"/>
    </source>
</evidence>
<sequence length="64" mass="6963">MALPETLTELGEGGHVPSETPPDLTEVGNRDGDRDRISSESLLDFTEDGDHNLQSFAIAITRTH</sequence>
<keyword evidence="3" id="KW-1185">Reference proteome</keyword>
<dbReference type="EMBL" id="BTGU01000170">
    <property type="protein sequence ID" value="GMN64169.1"/>
    <property type="molecule type" value="Genomic_DNA"/>
</dbReference>
<dbReference type="AlphaFoldDB" id="A0AA88E4Y6"/>
<organism evidence="2 3">
    <name type="scientific">Ficus carica</name>
    <name type="common">Common fig</name>
    <dbReference type="NCBI Taxonomy" id="3494"/>
    <lineage>
        <taxon>Eukaryota</taxon>
        <taxon>Viridiplantae</taxon>
        <taxon>Streptophyta</taxon>
        <taxon>Embryophyta</taxon>
        <taxon>Tracheophyta</taxon>
        <taxon>Spermatophyta</taxon>
        <taxon>Magnoliopsida</taxon>
        <taxon>eudicotyledons</taxon>
        <taxon>Gunneridae</taxon>
        <taxon>Pentapetalae</taxon>
        <taxon>rosids</taxon>
        <taxon>fabids</taxon>
        <taxon>Rosales</taxon>
        <taxon>Moraceae</taxon>
        <taxon>Ficeae</taxon>
        <taxon>Ficus</taxon>
    </lineage>
</organism>
<gene>
    <name evidence="2" type="ORF">TIFTF001_033235</name>
</gene>
<accession>A0AA88E4Y6</accession>
<proteinExistence type="predicted"/>
<reference evidence="2" key="1">
    <citation type="submission" date="2023-07" db="EMBL/GenBank/DDBJ databases">
        <title>draft genome sequence of fig (Ficus carica).</title>
        <authorList>
            <person name="Takahashi T."/>
            <person name="Nishimura K."/>
        </authorList>
    </citation>
    <scope>NUCLEOTIDE SEQUENCE</scope>
</reference>
<evidence type="ECO:0000313" key="3">
    <source>
        <dbReference type="Proteomes" id="UP001187192"/>
    </source>
</evidence>
<comment type="caution">
    <text evidence="2">The sequence shown here is derived from an EMBL/GenBank/DDBJ whole genome shotgun (WGS) entry which is preliminary data.</text>
</comment>
<evidence type="ECO:0000313" key="2">
    <source>
        <dbReference type="EMBL" id="GMN64169.1"/>
    </source>
</evidence>
<feature type="region of interest" description="Disordered" evidence="1">
    <location>
        <begin position="1"/>
        <end position="36"/>
    </location>
</feature>
<protein>
    <submittedName>
        <fullName evidence="2">Uncharacterized protein</fullName>
    </submittedName>
</protein>